<dbReference type="InterPro" id="IPR000873">
    <property type="entry name" value="AMP-dep_synth/lig_dom"/>
</dbReference>
<comment type="similarity">
    <text evidence="1">Belongs to the ATP-dependent AMP-binding enzyme family.</text>
</comment>
<dbReference type="GO" id="GO:0006631">
    <property type="term" value="P:fatty acid metabolic process"/>
    <property type="evidence" value="ECO:0007669"/>
    <property type="project" value="TreeGrafter"/>
</dbReference>
<dbReference type="EMBL" id="MH049494">
    <property type="protein sequence ID" value="AZP89459.1"/>
    <property type="molecule type" value="Genomic_DNA"/>
</dbReference>
<dbReference type="InterPro" id="IPR045851">
    <property type="entry name" value="AMP-bd_C_sf"/>
</dbReference>
<evidence type="ECO:0000259" key="3">
    <source>
        <dbReference type="Pfam" id="PF00501"/>
    </source>
</evidence>
<dbReference type="AlphaFoldDB" id="A0A3Q9DJW2"/>
<dbReference type="GO" id="GO:0031956">
    <property type="term" value="F:medium-chain fatty acid-CoA ligase activity"/>
    <property type="evidence" value="ECO:0007669"/>
    <property type="project" value="TreeGrafter"/>
</dbReference>
<feature type="domain" description="AMP-binding enzyme C-terminal" evidence="4">
    <location>
        <begin position="385"/>
        <end position="459"/>
    </location>
</feature>
<evidence type="ECO:0000256" key="1">
    <source>
        <dbReference type="ARBA" id="ARBA00006432"/>
    </source>
</evidence>
<organism evidence="5">
    <name type="scientific">Microcystis sp. PCC 9804</name>
    <dbReference type="NCBI Taxonomy" id="2497712"/>
    <lineage>
        <taxon>Bacteria</taxon>
        <taxon>Bacillati</taxon>
        <taxon>Cyanobacteriota</taxon>
        <taxon>Cyanophyceae</taxon>
        <taxon>Oscillatoriophycideae</taxon>
        <taxon>Chroococcales</taxon>
        <taxon>Microcystaceae</taxon>
        <taxon>Microcystis</taxon>
    </lineage>
</organism>
<keyword evidence="2 5" id="KW-0436">Ligase</keyword>
<proteinExistence type="inferred from homology"/>
<dbReference type="InterPro" id="IPR020845">
    <property type="entry name" value="AMP-binding_CS"/>
</dbReference>
<sequence length="472" mass="52818">MLNSLFIARIPSLDSYQSNVLTDGCLTYSWQDVGEIFDNLSSFFRQEKIDHSDCLSLECENSLPSALTLLFLLEKGYSFFLQPQSNSSPITPEFCRYCLTPKLEKTDNLDQISNWLKITENHQYKTIDDKGKRLYMRTSGSTGTPKIVVHSQNKLLENVLNCVERLRLNSEARVAIPVPIYHLYGLGAAFLPSVAVGASIDLQKGANLLRYLQREKDFNPNIAFMTPSFCETLVKGRKSAREYKLTVVAGDLIKENTFIKYEENFGPLVKLYGSTEMGVIAAGSPQEELSLRCQTVGLPMPGVRLRLNKSLNSEMSEVGEICCQHPLGFDGYVDPAGVPLMSTNSDDWFPTKDLGKLHLDGHLEVWGRCDRSINRDGLLVLFSDIEKNMETLGEIEAVAVQCHGESQRGKGIVAFCVLTKGSHLSENEIRELCFDILPKRAIPDRIVTLKTLPMLPNGKIDHQQLVSFLPKA</sequence>
<dbReference type="InterPro" id="IPR042099">
    <property type="entry name" value="ANL_N_sf"/>
</dbReference>
<dbReference type="InterPro" id="IPR025110">
    <property type="entry name" value="AMP-bd_C"/>
</dbReference>
<dbReference type="Pfam" id="PF00501">
    <property type="entry name" value="AMP-binding"/>
    <property type="match status" value="1"/>
</dbReference>
<dbReference type="PANTHER" id="PTHR43201:SF5">
    <property type="entry name" value="MEDIUM-CHAIN ACYL-COA LIGASE ACSF2, MITOCHONDRIAL"/>
    <property type="match status" value="1"/>
</dbReference>
<reference evidence="5" key="1">
    <citation type="journal article" date="2018" name="ACS Chem. Biol.">
        <title>A Unique Biosynthetic Pathway in Bloom-Forming Cyanobacterial Genus Microcystis Jointly Assembles Cytotoxic Aeruginoguanidines and Microguanidines.</title>
        <authorList>
            <person name="Pancrace C."/>
            <person name="Ishida K."/>
            <person name="Briand E."/>
            <person name="Gatte Pichi D."/>
            <person name="Weiz A.R."/>
            <person name="Guljamow A."/>
            <person name="Scalvenzi T."/>
            <person name="Sassoon N."/>
            <person name="Hertweck C."/>
            <person name="Dittmann E."/>
            <person name="Gugger M."/>
        </authorList>
    </citation>
    <scope>NUCLEOTIDE SEQUENCE</scope>
    <source>
        <strain evidence="5">PCC 9804</strain>
    </source>
</reference>
<dbReference type="Pfam" id="PF13193">
    <property type="entry name" value="AMP-binding_C"/>
    <property type="match status" value="1"/>
</dbReference>
<dbReference type="PROSITE" id="PS00455">
    <property type="entry name" value="AMP_BINDING"/>
    <property type="match status" value="1"/>
</dbReference>
<dbReference type="CDD" id="cd04433">
    <property type="entry name" value="AFD_class_I"/>
    <property type="match status" value="1"/>
</dbReference>
<name>A0A3Q9DJW2_9CHRO</name>
<protein>
    <submittedName>
        <fullName evidence="5">AMP-dependent synthetase and ligase</fullName>
    </submittedName>
</protein>
<dbReference type="Gene3D" id="3.30.300.30">
    <property type="match status" value="1"/>
</dbReference>
<dbReference type="SUPFAM" id="SSF56801">
    <property type="entry name" value="Acetyl-CoA synthetase-like"/>
    <property type="match status" value="1"/>
</dbReference>
<evidence type="ECO:0000313" key="5">
    <source>
        <dbReference type="EMBL" id="AZP89459.1"/>
    </source>
</evidence>
<dbReference type="Gene3D" id="3.40.50.12780">
    <property type="entry name" value="N-terminal domain of ligase-like"/>
    <property type="match status" value="1"/>
</dbReference>
<evidence type="ECO:0000259" key="4">
    <source>
        <dbReference type="Pfam" id="PF13193"/>
    </source>
</evidence>
<feature type="domain" description="AMP-dependent synthetase/ligase" evidence="3">
    <location>
        <begin position="135"/>
        <end position="332"/>
    </location>
</feature>
<gene>
    <name evidence="5" type="primary">agdA</name>
</gene>
<dbReference type="PANTHER" id="PTHR43201">
    <property type="entry name" value="ACYL-COA SYNTHETASE"/>
    <property type="match status" value="1"/>
</dbReference>
<evidence type="ECO:0000256" key="2">
    <source>
        <dbReference type="ARBA" id="ARBA00022598"/>
    </source>
</evidence>
<accession>A0A3Q9DJW2</accession>